<reference evidence="1" key="1">
    <citation type="journal article" date="2018" name="Nat. Plants">
        <title>Whole-genome landscape of Medicago truncatula symbiotic genes.</title>
        <authorList>
            <person name="Pecrix Y."/>
            <person name="Gamas P."/>
            <person name="Carrere S."/>
        </authorList>
    </citation>
    <scope>NUCLEOTIDE SEQUENCE</scope>
    <source>
        <tissue evidence="1">Leaves</tissue>
    </source>
</reference>
<sequence>MNRNGEFHRSVSRWYEDERCRRRSLIDLGFVRSMVREDPWR</sequence>
<organism evidence="1">
    <name type="scientific">Medicago truncatula</name>
    <name type="common">Barrel medic</name>
    <name type="synonym">Medicago tribuloides</name>
    <dbReference type="NCBI Taxonomy" id="3880"/>
    <lineage>
        <taxon>Eukaryota</taxon>
        <taxon>Viridiplantae</taxon>
        <taxon>Streptophyta</taxon>
        <taxon>Embryophyta</taxon>
        <taxon>Tracheophyta</taxon>
        <taxon>Spermatophyta</taxon>
        <taxon>Magnoliopsida</taxon>
        <taxon>eudicotyledons</taxon>
        <taxon>Gunneridae</taxon>
        <taxon>Pentapetalae</taxon>
        <taxon>rosids</taxon>
        <taxon>fabids</taxon>
        <taxon>Fabales</taxon>
        <taxon>Fabaceae</taxon>
        <taxon>Papilionoideae</taxon>
        <taxon>50 kb inversion clade</taxon>
        <taxon>NPAAA clade</taxon>
        <taxon>Hologalegina</taxon>
        <taxon>IRL clade</taxon>
        <taxon>Trifolieae</taxon>
        <taxon>Medicago</taxon>
    </lineage>
</organism>
<proteinExistence type="predicted"/>
<accession>A0A396HDB2</accession>
<name>A0A396HDB2_MEDTR</name>
<gene>
    <name evidence="1" type="ORF">MtrunA17_Chr6g0459161</name>
</gene>
<dbReference type="Gramene" id="rna34899">
    <property type="protein sequence ID" value="RHN50593.1"/>
    <property type="gene ID" value="gene34899"/>
</dbReference>
<protein>
    <submittedName>
        <fullName evidence="1">Uncharacterized protein</fullName>
    </submittedName>
</protein>
<dbReference type="EMBL" id="PSQE01000006">
    <property type="protein sequence ID" value="RHN50593.1"/>
    <property type="molecule type" value="Genomic_DNA"/>
</dbReference>
<dbReference type="Proteomes" id="UP000265566">
    <property type="component" value="Chromosome 6"/>
</dbReference>
<dbReference type="AlphaFoldDB" id="A0A396HDB2"/>
<comment type="caution">
    <text evidence="1">The sequence shown here is derived from an EMBL/GenBank/DDBJ whole genome shotgun (WGS) entry which is preliminary data.</text>
</comment>
<evidence type="ECO:0000313" key="1">
    <source>
        <dbReference type="EMBL" id="RHN50593.1"/>
    </source>
</evidence>